<organism evidence="2 3">
    <name type="scientific">Polaromonas jejuensis</name>
    <dbReference type="NCBI Taxonomy" id="457502"/>
    <lineage>
        <taxon>Bacteria</taxon>
        <taxon>Pseudomonadati</taxon>
        <taxon>Pseudomonadota</taxon>
        <taxon>Betaproteobacteria</taxon>
        <taxon>Burkholderiales</taxon>
        <taxon>Comamonadaceae</taxon>
        <taxon>Polaromonas</taxon>
    </lineage>
</organism>
<reference evidence="3" key="1">
    <citation type="journal article" date="2019" name="Int. J. Syst. Evol. Microbiol.">
        <title>The Global Catalogue of Microorganisms (GCM) 10K type strain sequencing project: providing services to taxonomists for standard genome sequencing and annotation.</title>
        <authorList>
            <consortium name="The Broad Institute Genomics Platform"/>
            <consortium name="The Broad Institute Genome Sequencing Center for Infectious Disease"/>
            <person name="Wu L."/>
            <person name="Ma J."/>
        </authorList>
    </citation>
    <scope>NUCLEOTIDE SEQUENCE [LARGE SCALE GENOMIC DNA]</scope>
    <source>
        <strain evidence="3">CGMCC 4.7277</strain>
    </source>
</reference>
<evidence type="ECO:0000256" key="1">
    <source>
        <dbReference type="SAM" id="Phobius"/>
    </source>
</evidence>
<dbReference type="EMBL" id="JBHSMX010000007">
    <property type="protein sequence ID" value="MFC5519904.1"/>
    <property type="molecule type" value="Genomic_DNA"/>
</dbReference>
<sequence length="210" mass="23337">MAKRWIWDGLFAFAFIAGVIVVVRYFDLTNSAWAAWVQAIGSILAIWGAVRLTQRQIDSQAAMALDAENRALKRSNDALLAVVDGAAKQFLKLEPEMAADEVDDFSYLSFMFSYEEQSFTDAINALESVRLVDLGSYELVEAIAGMKAGMIKLRHAATEAMNPNRNKEEQPDHQIMDYGETVIGRLKQHYGNAAKILGGEPILAATWMDE</sequence>
<feature type="transmembrane region" description="Helical" evidence="1">
    <location>
        <begin position="7"/>
        <end position="26"/>
    </location>
</feature>
<feature type="transmembrane region" description="Helical" evidence="1">
    <location>
        <begin position="32"/>
        <end position="50"/>
    </location>
</feature>
<accession>A0ABW0Q6J1</accession>
<keyword evidence="1" id="KW-0812">Transmembrane</keyword>
<evidence type="ECO:0000313" key="2">
    <source>
        <dbReference type="EMBL" id="MFC5519904.1"/>
    </source>
</evidence>
<gene>
    <name evidence="2" type="ORF">ACFPP7_03100</name>
</gene>
<evidence type="ECO:0000313" key="3">
    <source>
        <dbReference type="Proteomes" id="UP001596084"/>
    </source>
</evidence>
<dbReference type="RefSeq" id="WP_068836177.1">
    <property type="nucleotide sequence ID" value="NZ_JBHSMX010000007.1"/>
</dbReference>
<keyword evidence="3" id="KW-1185">Reference proteome</keyword>
<comment type="caution">
    <text evidence="2">The sequence shown here is derived from an EMBL/GenBank/DDBJ whole genome shotgun (WGS) entry which is preliminary data.</text>
</comment>
<proteinExistence type="predicted"/>
<dbReference type="Proteomes" id="UP001596084">
    <property type="component" value="Unassembled WGS sequence"/>
</dbReference>
<name>A0ABW0Q6J1_9BURK</name>
<keyword evidence="1" id="KW-0472">Membrane</keyword>
<protein>
    <submittedName>
        <fullName evidence="2">Uncharacterized protein</fullName>
    </submittedName>
</protein>
<keyword evidence="1" id="KW-1133">Transmembrane helix</keyword>